<evidence type="ECO:0000256" key="1">
    <source>
        <dbReference type="ARBA" id="ARBA00022980"/>
    </source>
</evidence>
<dbReference type="Pfam" id="PF01197">
    <property type="entry name" value="Ribosomal_L31"/>
    <property type="match status" value="1"/>
</dbReference>
<dbReference type="NCBIfam" id="NF000612">
    <property type="entry name" value="PRK00019.1"/>
    <property type="match status" value="1"/>
</dbReference>
<protein>
    <recommendedName>
        <fullName evidence="3">50S ribosomal protein L31</fullName>
    </recommendedName>
</protein>
<evidence type="ECO:0000256" key="4">
    <source>
        <dbReference type="SAM" id="MobiDB-lite"/>
    </source>
</evidence>
<proteinExistence type="inferred from homology"/>
<dbReference type="InterPro" id="IPR034704">
    <property type="entry name" value="Ribosomal_bL28/bL31-like_sf"/>
</dbReference>
<evidence type="ECO:0000313" key="6">
    <source>
        <dbReference type="Proteomes" id="UP000231162"/>
    </source>
</evidence>
<dbReference type="GO" id="GO:0003735">
    <property type="term" value="F:structural constituent of ribosome"/>
    <property type="evidence" value="ECO:0007669"/>
    <property type="project" value="InterPro"/>
</dbReference>
<dbReference type="GO" id="GO:1990904">
    <property type="term" value="C:ribonucleoprotein complex"/>
    <property type="evidence" value="ECO:0007669"/>
    <property type="project" value="UniProtKB-KW"/>
</dbReference>
<reference evidence="6" key="1">
    <citation type="submission" date="2017-09" db="EMBL/GenBank/DDBJ databases">
        <title>Depth-based differentiation of microbial function through sediment-hosted aquifers and enrichment of novel symbionts in the deep terrestrial subsurface.</title>
        <authorList>
            <person name="Probst A.J."/>
            <person name="Ladd B."/>
            <person name="Jarett J.K."/>
            <person name="Geller-Mcgrath D.E."/>
            <person name="Sieber C.M.K."/>
            <person name="Emerson J.B."/>
            <person name="Anantharaman K."/>
            <person name="Thomas B.C."/>
            <person name="Malmstrom R."/>
            <person name="Stieglmeier M."/>
            <person name="Klingl A."/>
            <person name="Woyke T."/>
            <person name="Ryan C.M."/>
            <person name="Banfield J.F."/>
        </authorList>
    </citation>
    <scope>NUCLEOTIDE SEQUENCE [LARGE SCALE GENOMIC DNA]</scope>
</reference>
<dbReference type="SUPFAM" id="SSF143800">
    <property type="entry name" value="L28p-like"/>
    <property type="match status" value="1"/>
</dbReference>
<gene>
    <name evidence="5" type="ORF">COT79_03310</name>
</gene>
<dbReference type="GO" id="GO:0005840">
    <property type="term" value="C:ribosome"/>
    <property type="evidence" value="ECO:0007669"/>
    <property type="project" value="UniProtKB-KW"/>
</dbReference>
<evidence type="ECO:0000256" key="2">
    <source>
        <dbReference type="ARBA" id="ARBA00023274"/>
    </source>
</evidence>
<dbReference type="Proteomes" id="UP000231162">
    <property type="component" value="Unassembled WGS sequence"/>
</dbReference>
<keyword evidence="1 3" id="KW-0689">Ribosomal protein</keyword>
<sequence length="108" mass="12134">MSEKTKQKIEEVTYQDTVITCSCGAVYSVQSTKPVISIEICGACHPFYTGTQKLIDATGRLERYNAHVAAGKQHEDKLKVKNEKRKTAEKESKELEKSKVTSKTEETH</sequence>
<dbReference type="EMBL" id="PEZX01000041">
    <property type="protein sequence ID" value="PIS06698.1"/>
    <property type="molecule type" value="Genomic_DNA"/>
</dbReference>
<dbReference type="InterPro" id="IPR042105">
    <property type="entry name" value="Ribosomal_bL31_sf"/>
</dbReference>
<name>A0A2M6R7W8_9BACT</name>
<dbReference type="PROSITE" id="PS01143">
    <property type="entry name" value="RIBOSOMAL_L31"/>
    <property type="match status" value="1"/>
</dbReference>
<organism evidence="5 6">
    <name type="scientific">Candidatus Berkelbacteria bacterium CG10_big_fil_rev_8_21_14_0_10_43_14</name>
    <dbReference type="NCBI Taxonomy" id="1974515"/>
    <lineage>
        <taxon>Bacteria</taxon>
        <taxon>Candidatus Berkelbacteria</taxon>
    </lineage>
</organism>
<dbReference type="Gene3D" id="4.10.830.30">
    <property type="entry name" value="Ribosomal protein L31"/>
    <property type="match status" value="1"/>
</dbReference>
<dbReference type="InterPro" id="IPR002150">
    <property type="entry name" value="Ribosomal_bL31"/>
</dbReference>
<evidence type="ECO:0000313" key="5">
    <source>
        <dbReference type="EMBL" id="PIS06698.1"/>
    </source>
</evidence>
<feature type="region of interest" description="Disordered" evidence="4">
    <location>
        <begin position="71"/>
        <end position="108"/>
    </location>
</feature>
<dbReference type="PANTHER" id="PTHR33280">
    <property type="entry name" value="50S RIBOSOMAL PROTEIN L31, CHLOROPLASTIC"/>
    <property type="match status" value="1"/>
</dbReference>
<dbReference type="NCBIfam" id="TIGR00105">
    <property type="entry name" value="L31"/>
    <property type="match status" value="1"/>
</dbReference>
<dbReference type="GO" id="GO:0006412">
    <property type="term" value="P:translation"/>
    <property type="evidence" value="ECO:0007669"/>
    <property type="project" value="InterPro"/>
</dbReference>
<comment type="caution">
    <text evidence="5">The sequence shown here is derived from an EMBL/GenBank/DDBJ whole genome shotgun (WGS) entry which is preliminary data.</text>
</comment>
<feature type="compositionally biased region" description="Basic and acidic residues" evidence="4">
    <location>
        <begin position="72"/>
        <end position="108"/>
    </location>
</feature>
<dbReference type="PRINTS" id="PR01249">
    <property type="entry name" value="RIBOSOMALL31"/>
</dbReference>
<dbReference type="PANTHER" id="PTHR33280:SF1">
    <property type="entry name" value="LARGE RIBOSOMAL SUBUNIT PROTEIN BL31C"/>
    <property type="match status" value="1"/>
</dbReference>
<comment type="similarity">
    <text evidence="3">Belongs to the bacterial ribosomal protein bL31 family.</text>
</comment>
<keyword evidence="2 3" id="KW-0687">Ribonucleoprotein</keyword>
<evidence type="ECO:0000256" key="3">
    <source>
        <dbReference type="RuleBase" id="RU000564"/>
    </source>
</evidence>
<dbReference type="AlphaFoldDB" id="A0A2M6R7W8"/>
<accession>A0A2M6R7W8</accession>